<dbReference type="PROSITE" id="PS01209">
    <property type="entry name" value="LDLRA_1"/>
    <property type="match status" value="3"/>
</dbReference>
<dbReference type="Pfam" id="PF00057">
    <property type="entry name" value="Ldl_recept_a"/>
    <property type="match status" value="2"/>
</dbReference>
<name>A0A484AN58_DRONA</name>
<evidence type="ECO:0000256" key="2">
    <source>
        <dbReference type="ARBA" id="ARBA00004308"/>
    </source>
</evidence>
<feature type="disulfide bond" evidence="8">
    <location>
        <begin position="22"/>
        <end position="40"/>
    </location>
</feature>
<keyword evidence="5" id="KW-1133">Transmembrane helix</keyword>
<comment type="caution">
    <text evidence="9">Lacks conserved residue(s) required for the propagation of feature annotation.</text>
</comment>
<dbReference type="InterPro" id="IPR035976">
    <property type="entry name" value="Sushi/SCR/CCP_sf"/>
</dbReference>
<sequence>CPDASDEVFSACYNVTCSGFRCNYGGCIDSSLKCDDINDCWDSSDENKFLCANETTIVELFAQLQGSCSDEYIMQCPQSGKCLKHINVCDGIRDCEHGEDEDQSLCGGDECPFDSFRCENGACIAKSSLCNLNVDCYDGSDEIPAICRKIHMQDSDSEYGEGPMVMGAVWQSYGCPLDPTPGMQVAHYFSKIAYRSDGEVPHQSTVLVTCDDGYKVFGANINKCVETKWQHEWIPCTRYCEPSSYLGSIVYATECIEKFAIVDCTEEQHSLGTQLLISCASGYESDSADNLVGHHVCD</sequence>
<gene>
    <name evidence="11" type="ORF">AWZ03_015259</name>
</gene>
<keyword evidence="6" id="KW-0472">Membrane</keyword>
<dbReference type="SUPFAM" id="SSF57535">
    <property type="entry name" value="Complement control module/SCR domain"/>
    <property type="match status" value="1"/>
</dbReference>
<proteinExistence type="predicted"/>
<comment type="caution">
    <text evidence="11">The sequence shown here is derived from an EMBL/GenBank/DDBJ whole genome shotgun (WGS) entry which is preliminary data.</text>
</comment>
<dbReference type="Pfam" id="PF00084">
    <property type="entry name" value="Sushi"/>
    <property type="match status" value="1"/>
</dbReference>
<evidence type="ECO:0000256" key="6">
    <source>
        <dbReference type="ARBA" id="ARBA00023136"/>
    </source>
</evidence>
<keyword evidence="7 8" id="KW-1015">Disulfide bond</keyword>
<dbReference type="CDD" id="cd00112">
    <property type="entry name" value="LDLa"/>
    <property type="match status" value="2"/>
</dbReference>
<dbReference type="Proteomes" id="UP000295192">
    <property type="component" value="Unassembled WGS sequence"/>
</dbReference>
<dbReference type="PRINTS" id="PR00261">
    <property type="entry name" value="LDLRECEPTOR"/>
</dbReference>
<dbReference type="OMA" id="CDESAYF"/>
<dbReference type="Gene3D" id="4.10.400.10">
    <property type="entry name" value="Low-density Lipoprotein Receptor"/>
    <property type="match status" value="3"/>
</dbReference>
<reference evidence="11 12" key="1">
    <citation type="journal article" date="2019" name="J. Hered.">
        <title>An Improved Genome Assembly for Drosophila navojoa, the Basal Species in the mojavensis Cluster.</title>
        <authorList>
            <person name="Vanderlinde T."/>
            <person name="Dupim E.G."/>
            <person name="Nazario-Yepiz N.O."/>
            <person name="Carvalho A.B."/>
        </authorList>
    </citation>
    <scope>NUCLEOTIDE SEQUENCE [LARGE SCALE GENOMIC DNA]</scope>
    <source>
        <strain evidence="11">Navoj_Jal97</strain>
        <tissue evidence="11">Whole organism</tissue>
    </source>
</reference>
<feature type="non-terminal residue" evidence="11">
    <location>
        <position position="1"/>
    </location>
</feature>
<dbReference type="PANTHER" id="PTHR24270">
    <property type="entry name" value="LOW-DENSITY LIPOPROTEIN RECEPTOR-RELATED"/>
    <property type="match status" value="1"/>
</dbReference>
<evidence type="ECO:0000259" key="10">
    <source>
        <dbReference type="PROSITE" id="PS50923"/>
    </source>
</evidence>
<evidence type="ECO:0000256" key="8">
    <source>
        <dbReference type="PROSITE-ProRule" id="PRU00124"/>
    </source>
</evidence>
<comment type="subcellular location">
    <subcellularLocation>
        <location evidence="2">Endomembrane system</location>
    </subcellularLocation>
    <subcellularLocation>
        <location evidence="1">Membrane</location>
        <topology evidence="1">Single-pass membrane protein</topology>
    </subcellularLocation>
</comment>
<dbReference type="InterPro" id="IPR000436">
    <property type="entry name" value="Sushi_SCR_CCP_dom"/>
</dbReference>
<evidence type="ECO:0000256" key="1">
    <source>
        <dbReference type="ARBA" id="ARBA00004167"/>
    </source>
</evidence>
<dbReference type="GO" id="GO:0016192">
    <property type="term" value="P:vesicle-mediated transport"/>
    <property type="evidence" value="ECO:0007669"/>
    <property type="project" value="UniProtKB-ARBA"/>
</dbReference>
<keyword evidence="3" id="KW-0812">Transmembrane</keyword>
<dbReference type="InterPro" id="IPR023415">
    <property type="entry name" value="LDLR_class-A_CS"/>
</dbReference>
<dbReference type="SUPFAM" id="SSF57424">
    <property type="entry name" value="LDL receptor-like module"/>
    <property type="match status" value="3"/>
</dbReference>
<dbReference type="InterPro" id="IPR036055">
    <property type="entry name" value="LDL_receptor-like_sf"/>
</dbReference>
<dbReference type="GO" id="GO:0012505">
    <property type="term" value="C:endomembrane system"/>
    <property type="evidence" value="ECO:0007669"/>
    <property type="project" value="UniProtKB-SubCell"/>
</dbReference>
<keyword evidence="9" id="KW-0768">Sushi</keyword>
<feature type="disulfide bond" evidence="8">
    <location>
        <begin position="111"/>
        <end position="123"/>
    </location>
</feature>
<keyword evidence="4" id="KW-0677">Repeat</keyword>
<dbReference type="InterPro" id="IPR002172">
    <property type="entry name" value="LDrepeatLR_classA_rpt"/>
</dbReference>
<dbReference type="PROSITE" id="PS50923">
    <property type="entry name" value="SUSHI"/>
    <property type="match status" value="1"/>
</dbReference>
<evidence type="ECO:0000313" key="11">
    <source>
        <dbReference type="EMBL" id="TDG38319.1"/>
    </source>
</evidence>
<dbReference type="EMBL" id="LSRL02005120">
    <property type="protein sequence ID" value="TDG38319.1"/>
    <property type="molecule type" value="Genomic_DNA"/>
</dbReference>
<keyword evidence="12" id="KW-1185">Reference proteome</keyword>
<dbReference type="GO" id="GO:0005886">
    <property type="term" value="C:plasma membrane"/>
    <property type="evidence" value="ECO:0007669"/>
    <property type="project" value="TreeGrafter"/>
</dbReference>
<evidence type="ECO:0000256" key="4">
    <source>
        <dbReference type="ARBA" id="ARBA00022737"/>
    </source>
</evidence>
<protein>
    <recommendedName>
        <fullName evidence="10">Sushi domain-containing protein</fullName>
    </recommendedName>
</protein>
<dbReference type="SMART" id="SM00192">
    <property type="entry name" value="LDLa"/>
    <property type="match status" value="3"/>
</dbReference>
<evidence type="ECO:0000256" key="5">
    <source>
        <dbReference type="ARBA" id="ARBA00022989"/>
    </source>
</evidence>
<evidence type="ECO:0000313" key="12">
    <source>
        <dbReference type="Proteomes" id="UP000295192"/>
    </source>
</evidence>
<evidence type="ECO:0000256" key="7">
    <source>
        <dbReference type="ARBA" id="ARBA00023157"/>
    </source>
</evidence>
<dbReference type="AlphaFoldDB" id="A0A484AN58"/>
<evidence type="ECO:0000256" key="3">
    <source>
        <dbReference type="ARBA" id="ARBA00022692"/>
    </source>
</evidence>
<dbReference type="PROSITE" id="PS50068">
    <property type="entry name" value="LDLRA_2"/>
    <property type="match status" value="3"/>
</dbReference>
<feature type="domain" description="Sushi" evidence="10">
    <location>
        <begin position="173"/>
        <end position="242"/>
    </location>
</feature>
<dbReference type="InterPro" id="IPR050685">
    <property type="entry name" value="LDLR"/>
</dbReference>
<feature type="non-terminal residue" evidence="11">
    <location>
        <position position="298"/>
    </location>
</feature>
<evidence type="ECO:0000256" key="9">
    <source>
        <dbReference type="PROSITE-ProRule" id="PRU00302"/>
    </source>
</evidence>
<dbReference type="OrthoDB" id="2019384at2759"/>
<accession>A0A484AN58</accession>
<feature type="disulfide bond" evidence="8">
    <location>
        <begin position="118"/>
        <end position="136"/>
    </location>
</feature>
<organism evidence="11 12">
    <name type="scientific">Drosophila navojoa</name>
    <name type="common">Fruit fly</name>
    <dbReference type="NCBI Taxonomy" id="7232"/>
    <lineage>
        <taxon>Eukaryota</taxon>
        <taxon>Metazoa</taxon>
        <taxon>Ecdysozoa</taxon>
        <taxon>Arthropoda</taxon>
        <taxon>Hexapoda</taxon>
        <taxon>Insecta</taxon>
        <taxon>Pterygota</taxon>
        <taxon>Neoptera</taxon>
        <taxon>Endopterygota</taxon>
        <taxon>Diptera</taxon>
        <taxon>Brachycera</taxon>
        <taxon>Muscomorpha</taxon>
        <taxon>Ephydroidea</taxon>
        <taxon>Drosophilidae</taxon>
        <taxon>Drosophila</taxon>
    </lineage>
</organism>